<dbReference type="AlphaFoldDB" id="A0A4U5UQY2"/>
<proteinExistence type="predicted"/>
<organism evidence="1 2">
    <name type="scientific">Collichthys lucidus</name>
    <name type="common">Big head croaker</name>
    <name type="synonym">Sciaena lucida</name>
    <dbReference type="NCBI Taxonomy" id="240159"/>
    <lineage>
        <taxon>Eukaryota</taxon>
        <taxon>Metazoa</taxon>
        <taxon>Chordata</taxon>
        <taxon>Craniata</taxon>
        <taxon>Vertebrata</taxon>
        <taxon>Euteleostomi</taxon>
        <taxon>Actinopterygii</taxon>
        <taxon>Neopterygii</taxon>
        <taxon>Teleostei</taxon>
        <taxon>Neoteleostei</taxon>
        <taxon>Acanthomorphata</taxon>
        <taxon>Eupercaria</taxon>
        <taxon>Sciaenidae</taxon>
        <taxon>Collichthys</taxon>
    </lineage>
</organism>
<sequence>MPLCLCVSESYIPSSHFLSGGYNTFIHHSPEKMDWQKSGMCLDESHAELVDAYLPYGGSQESINHSTSGPVTSWFCLSLMRRMSSMGLPVYCHVHQLNRATVNTMTSLGFTACPSMENISVLLRQSLSEPKK</sequence>
<evidence type="ECO:0000313" key="1">
    <source>
        <dbReference type="EMBL" id="TKS77486.1"/>
    </source>
</evidence>
<keyword evidence="2" id="KW-1185">Reference proteome</keyword>
<accession>A0A4U5UQY2</accession>
<reference evidence="1 2" key="1">
    <citation type="submission" date="2019-01" db="EMBL/GenBank/DDBJ databases">
        <title>Genome Assembly of Collichthys lucidus.</title>
        <authorList>
            <person name="Cai M."/>
            <person name="Xiao S."/>
        </authorList>
    </citation>
    <scope>NUCLEOTIDE SEQUENCE [LARGE SCALE GENOMIC DNA]</scope>
    <source>
        <strain evidence="1">JT15FE1705JMU</strain>
        <tissue evidence="1">Muscle</tissue>
    </source>
</reference>
<evidence type="ECO:0000313" key="2">
    <source>
        <dbReference type="Proteomes" id="UP000298787"/>
    </source>
</evidence>
<dbReference type="Proteomes" id="UP000298787">
    <property type="component" value="Chromosome 10"/>
</dbReference>
<name>A0A4U5UQY2_COLLU</name>
<dbReference type="STRING" id="240159.A0A4U5UQY2"/>
<protein>
    <submittedName>
        <fullName evidence="1">Uncharacterized protein</fullName>
    </submittedName>
</protein>
<gene>
    <name evidence="1" type="ORF">D9C73_011577</name>
</gene>
<dbReference type="EMBL" id="CM014087">
    <property type="protein sequence ID" value="TKS77486.1"/>
    <property type="molecule type" value="Genomic_DNA"/>
</dbReference>